<evidence type="ECO:0000313" key="2">
    <source>
        <dbReference type="Proteomes" id="UP001172680"/>
    </source>
</evidence>
<keyword evidence="2" id="KW-1185">Reference proteome</keyword>
<comment type="caution">
    <text evidence="1">The sequence shown here is derived from an EMBL/GenBank/DDBJ whole genome shotgun (WGS) entry which is preliminary data.</text>
</comment>
<organism evidence="1 2">
    <name type="scientific">Coniosporium tulheliwenetii</name>
    <dbReference type="NCBI Taxonomy" id="3383036"/>
    <lineage>
        <taxon>Eukaryota</taxon>
        <taxon>Fungi</taxon>
        <taxon>Dikarya</taxon>
        <taxon>Ascomycota</taxon>
        <taxon>Pezizomycotina</taxon>
        <taxon>Dothideomycetes</taxon>
        <taxon>Dothideomycetes incertae sedis</taxon>
        <taxon>Coniosporium</taxon>
    </lineage>
</organism>
<accession>A0ACC2YGA6</accession>
<evidence type="ECO:0000313" key="1">
    <source>
        <dbReference type="EMBL" id="KAJ9634200.1"/>
    </source>
</evidence>
<dbReference type="Proteomes" id="UP001172680">
    <property type="component" value="Unassembled WGS sequence"/>
</dbReference>
<name>A0ACC2YGA6_9PEZI</name>
<protein>
    <submittedName>
        <fullName evidence="1">Uncharacterized protein</fullName>
    </submittedName>
</protein>
<proteinExistence type="predicted"/>
<reference evidence="1" key="1">
    <citation type="submission" date="2022-10" db="EMBL/GenBank/DDBJ databases">
        <title>Culturing micro-colonial fungi from biological soil crusts in the Mojave desert and describing Neophaeococcomyces mojavensis, and introducing the new genera and species Taxawa tesnikishii.</title>
        <authorList>
            <person name="Kurbessoian T."/>
            <person name="Stajich J.E."/>
        </authorList>
    </citation>
    <scope>NUCLEOTIDE SEQUENCE</scope>
    <source>
        <strain evidence="1">JES_115</strain>
    </source>
</reference>
<gene>
    <name evidence="1" type="ORF">H2199_009084</name>
</gene>
<sequence length="221" mass="25628">MPPPRPGSQQDGNQQDSAQHTNAQHGDSRHDRQQQDTCSDHEPDEYPLLKLEDRGDHDGALEKVVNWTADDVQSKHLITRYGPRRAYRYRLESALQFTGANELDSKDFIGHHDKRNGNRKEGGEFLYNIEHFIGICGVAWAKGNSTMDDLRLIDPANKGRKRGFPLTYVLVRWKKDTVSELKWEDRYSIRRLLGEAMADNVIFIAAKEQERRYFKHVAIRR</sequence>
<dbReference type="EMBL" id="JAPDRP010000035">
    <property type="protein sequence ID" value="KAJ9634200.1"/>
    <property type="molecule type" value="Genomic_DNA"/>
</dbReference>